<dbReference type="SUPFAM" id="SSF53623">
    <property type="entry name" value="MurD-like peptide ligases, catalytic domain"/>
    <property type="match status" value="1"/>
</dbReference>
<evidence type="ECO:0000256" key="4">
    <source>
        <dbReference type="ARBA" id="ARBA00022741"/>
    </source>
</evidence>
<dbReference type="PANTHER" id="PTHR11136:SF0">
    <property type="entry name" value="DIHYDROFOLATE SYNTHETASE-RELATED"/>
    <property type="match status" value="1"/>
</dbReference>
<protein>
    <submittedName>
        <fullName evidence="7">Folylpolyglutamate synthase</fullName>
        <ecNumber evidence="7">6.3.2.12</ecNumber>
    </submittedName>
</protein>
<comment type="similarity">
    <text evidence="1">Belongs to the folylpolyglutamate synthase family.</text>
</comment>
<dbReference type="PANTHER" id="PTHR11136">
    <property type="entry name" value="FOLYLPOLYGLUTAMATE SYNTHASE-RELATED"/>
    <property type="match status" value="1"/>
</dbReference>
<dbReference type="EMBL" id="JAUJLE010000126">
    <property type="protein sequence ID" value="KAK0978789.1"/>
    <property type="molecule type" value="Genomic_DNA"/>
</dbReference>
<comment type="caution">
    <text evidence="7">The sequence shown here is derived from an EMBL/GenBank/DDBJ whole genome shotgun (WGS) entry which is preliminary data.</text>
</comment>
<evidence type="ECO:0000256" key="5">
    <source>
        <dbReference type="ARBA" id="ARBA00022840"/>
    </source>
</evidence>
<dbReference type="Proteomes" id="UP001175353">
    <property type="component" value="Unassembled WGS sequence"/>
</dbReference>
<dbReference type="GO" id="GO:0005739">
    <property type="term" value="C:mitochondrion"/>
    <property type="evidence" value="ECO:0007669"/>
    <property type="project" value="TreeGrafter"/>
</dbReference>
<keyword evidence="5" id="KW-0067">ATP-binding</keyword>
<sequence>MGTLLDRNDASFFSTLTPDTGRLRKLHPTSGHGRDARQHTISCRQDQIPYTTLIEQRISRLLAETSLPWRAIHVAGTNGKGSICAYVSSMLETYNKSDWRRSTCLRALKHARFTSPHLVDRWDCITLDQQVVPFKLFSRIEQAVLQRNDQEAIRASEFELLTATAFEVFTHEDVDVAVVEVGLGGRLDATNVIGQASNSSSQLGIAEANAFRPPPLVTAISKIGLDHQALLGNTLREIASQKAGIMKPGVPVVYDLSNADEVKTELHARANLNRVVTWADAELPTRFLDPDLKHAFFADELATAPTIPDPTSRTPDHIRSNMSVAFRAAWTALQRLNRVPSDYDHLQPNELTTLGDLAPSMIRNASQHARVPGRLQPLSIEALTGRTQDILLDGAHNAQSAEVLAAQVDKLRASHQQQASHSGVTWVLACSSTKDVSEMLRILLRPGDKVFAVEFGSVDGMPWVEPLGSEKLVEAVESVPAIAGQVEAVACGRDVTSAMRRASNAAEGGPMVVAGSLYLVGDVLRLLRDGIART</sequence>
<keyword evidence="2 7" id="KW-0436">Ligase</keyword>
<dbReference type="GO" id="GO:0005829">
    <property type="term" value="C:cytosol"/>
    <property type="evidence" value="ECO:0007669"/>
    <property type="project" value="TreeGrafter"/>
</dbReference>
<proteinExistence type="inferred from homology"/>
<organism evidence="7 8">
    <name type="scientific">Friedmanniomyces endolithicus</name>
    <dbReference type="NCBI Taxonomy" id="329885"/>
    <lineage>
        <taxon>Eukaryota</taxon>
        <taxon>Fungi</taxon>
        <taxon>Dikarya</taxon>
        <taxon>Ascomycota</taxon>
        <taxon>Pezizomycotina</taxon>
        <taxon>Dothideomycetes</taxon>
        <taxon>Dothideomycetidae</taxon>
        <taxon>Mycosphaerellales</taxon>
        <taxon>Teratosphaeriaceae</taxon>
        <taxon>Friedmanniomyces</taxon>
    </lineage>
</organism>
<dbReference type="PROSITE" id="PS01012">
    <property type="entry name" value="FOLYLPOLYGLU_SYNT_2"/>
    <property type="match status" value="1"/>
</dbReference>
<reference evidence="7" key="1">
    <citation type="submission" date="2023-06" db="EMBL/GenBank/DDBJ databases">
        <title>Black Yeasts Isolated from many extreme environments.</title>
        <authorList>
            <person name="Coleine C."/>
            <person name="Stajich J.E."/>
            <person name="Selbmann L."/>
        </authorList>
    </citation>
    <scope>NUCLEOTIDE SEQUENCE</scope>
    <source>
        <strain evidence="7">CCFEE 5200</strain>
    </source>
</reference>
<dbReference type="Gene3D" id="3.40.1190.10">
    <property type="entry name" value="Mur-like, catalytic domain"/>
    <property type="match status" value="1"/>
</dbReference>
<gene>
    <name evidence="7" type="primary">FOL3_2</name>
    <name evidence="7" type="ORF">LTR91_012888</name>
</gene>
<dbReference type="InterPro" id="IPR036615">
    <property type="entry name" value="Mur_ligase_C_dom_sf"/>
</dbReference>
<dbReference type="GO" id="GO:0008841">
    <property type="term" value="F:dihydrofolate synthase activity"/>
    <property type="evidence" value="ECO:0007669"/>
    <property type="project" value="UniProtKB-EC"/>
</dbReference>
<dbReference type="InterPro" id="IPR036565">
    <property type="entry name" value="Mur-like_cat_sf"/>
</dbReference>
<name>A0AAN6KEN6_9PEZI</name>
<dbReference type="GO" id="GO:0046872">
    <property type="term" value="F:metal ion binding"/>
    <property type="evidence" value="ECO:0007669"/>
    <property type="project" value="UniProtKB-KW"/>
</dbReference>
<dbReference type="Gene3D" id="3.90.190.20">
    <property type="entry name" value="Mur ligase, C-terminal domain"/>
    <property type="match status" value="1"/>
</dbReference>
<evidence type="ECO:0000256" key="3">
    <source>
        <dbReference type="ARBA" id="ARBA00022723"/>
    </source>
</evidence>
<dbReference type="PROSITE" id="PS01011">
    <property type="entry name" value="FOLYLPOLYGLU_SYNT_1"/>
    <property type="match status" value="1"/>
</dbReference>
<evidence type="ECO:0000256" key="1">
    <source>
        <dbReference type="ARBA" id="ARBA00008276"/>
    </source>
</evidence>
<evidence type="ECO:0000256" key="6">
    <source>
        <dbReference type="ARBA" id="ARBA00022842"/>
    </source>
</evidence>
<evidence type="ECO:0000313" key="8">
    <source>
        <dbReference type="Proteomes" id="UP001175353"/>
    </source>
</evidence>
<evidence type="ECO:0000256" key="2">
    <source>
        <dbReference type="ARBA" id="ARBA00022598"/>
    </source>
</evidence>
<dbReference type="AlphaFoldDB" id="A0AAN6KEN6"/>
<dbReference type="EC" id="6.3.2.12" evidence="7"/>
<dbReference type="SUPFAM" id="SSF53244">
    <property type="entry name" value="MurD-like peptide ligases, peptide-binding domain"/>
    <property type="match status" value="1"/>
</dbReference>
<dbReference type="InterPro" id="IPR018109">
    <property type="entry name" value="Folylpolyglutamate_synth_CS"/>
</dbReference>
<accession>A0AAN6KEN6</accession>
<dbReference type="GO" id="GO:0004326">
    <property type="term" value="F:tetrahydrofolylpolyglutamate synthase activity"/>
    <property type="evidence" value="ECO:0007669"/>
    <property type="project" value="InterPro"/>
</dbReference>
<keyword evidence="8" id="KW-1185">Reference proteome</keyword>
<keyword evidence="3" id="KW-0479">Metal-binding</keyword>
<keyword evidence="4" id="KW-0547">Nucleotide-binding</keyword>
<dbReference type="GO" id="GO:0005524">
    <property type="term" value="F:ATP binding"/>
    <property type="evidence" value="ECO:0007669"/>
    <property type="project" value="UniProtKB-KW"/>
</dbReference>
<dbReference type="InterPro" id="IPR001645">
    <property type="entry name" value="Folylpolyglutamate_synth"/>
</dbReference>
<keyword evidence="6" id="KW-0460">Magnesium</keyword>
<evidence type="ECO:0000313" key="7">
    <source>
        <dbReference type="EMBL" id="KAK0978789.1"/>
    </source>
</evidence>